<dbReference type="STRING" id="1081102.A0A167QSG3"/>
<evidence type="ECO:0000256" key="3">
    <source>
        <dbReference type="ARBA" id="ARBA00023125"/>
    </source>
</evidence>
<comment type="caution">
    <text evidence="8">The sequence shown here is derived from an EMBL/GenBank/DDBJ whole genome shotgun (WGS) entry which is preliminary data.</text>
</comment>
<dbReference type="AlphaFoldDB" id="A0A167QSG3"/>
<dbReference type="Proteomes" id="UP000076874">
    <property type="component" value="Unassembled WGS sequence"/>
</dbReference>
<dbReference type="PANTHER" id="PTHR28605">
    <property type="entry name" value="CTF8, CHROMOSOME TRANSMISSION FIDELITY FACTOR 8 HOMOLOG (S. CEREVISIAE)"/>
    <property type="match status" value="1"/>
</dbReference>
<keyword evidence="3" id="KW-0238">DNA-binding</keyword>
<feature type="region of interest" description="Disordered" evidence="7">
    <location>
        <begin position="60"/>
        <end position="88"/>
    </location>
</feature>
<feature type="compositionally biased region" description="Low complexity" evidence="7">
    <location>
        <begin position="165"/>
        <end position="187"/>
    </location>
</feature>
<evidence type="ECO:0000313" key="9">
    <source>
        <dbReference type="Proteomes" id="UP000076874"/>
    </source>
</evidence>
<dbReference type="GO" id="GO:0031390">
    <property type="term" value="C:Ctf18 RFC-like complex"/>
    <property type="evidence" value="ECO:0007669"/>
    <property type="project" value="InterPro"/>
</dbReference>
<feature type="region of interest" description="Disordered" evidence="7">
    <location>
        <begin position="1"/>
        <end position="30"/>
    </location>
</feature>
<comment type="similarity">
    <text evidence="6">Belongs to the CTF8 family.</text>
</comment>
<feature type="compositionally biased region" description="Polar residues" evidence="7">
    <location>
        <begin position="19"/>
        <end position="28"/>
    </location>
</feature>
<evidence type="ECO:0000256" key="2">
    <source>
        <dbReference type="ARBA" id="ARBA00022705"/>
    </source>
</evidence>
<protein>
    <submittedName>
        <fullName evidence="8">Chromosome transmission fidelity protein 8</fullName>
    </submittedName>
</protein>
<sequence length="187" mass="19875">MDAPSSQAKIHWPGAGAVGSTSSRTSVNALPPLLQTPGGLALLELQGAFNLPATATAMAADDDDGDVEKDDEPASHITPIGRLQFPDYDPAAPESTAWMRRVQLYVGPHQRLTGEVKKLPRPLAVLRRQKESPDGDNGDNNQLEVVELIHYKLLFSQRPEPMTGTAAAEAAADTEAATTTATPSLEN</sequence>
<keyword evidence="9" id="KW-1185">Reference proteome</keyword>
<evidence type="ECO:0000313" key="8">
    <source>
        <dbReference type="EMBL" id="OAA57926.1"/>
    </source>
</evidence>
<evidence type="ECO:0000256" key="1">
    <source>
        <dbReference type="ARBA" id="ARBA00004123"/>
    </source>
</evidence>
<dbReference type="PANTHER" id="PTHR28605:SF1">
    <property type="entry name" value="CHROMOSOME TRANSMISSION FIDELITY FACTOR 8"/>
    <property type="match status" value="1"/>
</dbReference>
<accession>A0A167QSG3</accession>
<dbReference type="OrthoDB" id="121932at2759"/>
<dbReference type="EMBL" id="AZHD01000013">
    <property type="protein sequence ID" value="OAA57926.1"/>
    <property type="molecule type" value="Genomic_DNA"/>
</dbReference>
<dbReference type="GO" id="GO:0003677">
    <property type="term" value="F:DNA binding"/>
    <property type="evidence" value="ECO:0007669"/>
    <property type="project" value="UniProtKB-KW"/>
</dbReference>
<keyword evidence="2" id="KW-0235">DNA replication</keyword>
<dbReference type="GO" id="GO:0006260">
    <property type="term" value="P:DNA replication"/>
    <property type="evidence" value="ECO:0007669"/>
    <property type="project" value="UniProtKB-KW"/>
</dbReference>
<feature type="compositionally biased region" description="Acidic residues" evidence="7">
    <location>
        <begin position="60"/>
        <end position="71"/>
    </location>
</feature>
<proteinExistence type="inferred from homology"/>
<keyword evidence="4" id="KW-0539">Nucleus</keyword>
<keyword evidence="5" id="KW-0131">Cell cycle</keyword>
<evidence type="ECO:0000256" key="6">
    <source>
        <dbReference type="ARBA" id="ARBA00038447"/>
    </source>
</evidence>
<evidence type="ECO:0000256" key="4">
    <source>
        <dbReference type="ARBA" id="ARBA00023242"/>
    </source>
</evidence>
<evidence type="ECO:0000256" key="5">
    <source>
        <dbReference type="ARBA" id="ARBA00023306"/>
    </source>
</evidence>
<name>A0A167QSG3_9HYPO</name>
<dbReference type="Pfam" id="PF09696">
    <property type="entry name" value="Ctf8"/>
    <property type="match status" value="1"/>
</dbReference>
<evidence type="ECO:0000256" key="7">
    <source>
        <dbReference type="SAM" id="MobiDB-lite"/>
    </source>
</evidence>
<gene>
    <name evidence="8" type="ORF">SPI_06811</name>
</gene>
<feature type="region of interest" description="Disordered" evidence="7">
    <location>
        <begin position="160"/>
        <end position="187"/>
    </location>
</feature>
<comment type="subcellular location">
    <subcellularLocation>
        <location evidence="1">Nucleus</location>
    </subcellularLocation>
</comment>
<organism evidence="8 9">
    <name type="scientific">Niveomyces insectorum RCEF 264</name>
    <dbReference type="NCBI Taxonomy" id="1081102"/>
    <lineage>
        <taxon>Eukaryota</taxon>
        <taxon>Fungi</taxon>
        <taxon>Dikarya</taxon>
        <taxon>Ascomycota</taxon>
        <taxon>Pezizomycotina</taxon>
        <taxon>Sordariomycetes</taxon>
        <taxon>Hypocreomycetidae</taxon>
        <taxon>Hypocreales</taxon>
        <taxon>Cordycipitaceae</taxon>
        <taxon>Niveomyces</taxon>
    </lineage>
</organism>
<dbReference type="GO" id="GO:0007064">
    <property type="term" value="P:mitotic sister chromatid cohesion"/>
    <property type="evidence" value="ECO:0007669"/>
    <property type="project" value="InterPro"/>
</dbReference>
<dbReference type="InterPro" id="IPR018607">
    <property type="entry name" value="Ctf8"/>
</dbReference>
<reference evidence="8 9" key="1">
    <citation type="journal article" date="2016" name="Genome Biol. Evol.">
        <title>Divergent and convergent evolution of fungal pathogenicity.</title>
        <authorList>
            <person name="Shang Y."/>
            <person name="Xiao G."/>
            <person name="Zheng P."/>
            <person name="Cen K."/>
            <person name="Zhan S."/>
            <person name="Wang C."/>
        </authorList>
    </citation>
    <scope>NUCLEOTIDE SEQUENCE [LARGE SCALE GENOMIC DNA]</scope>
    <source>
        <strain evidence="8 9">RCEF 264</strain>
    </source>
</reference>